<keyword evidence="3 7" id="KW-0862">Zinc</keyword>
<dbReference type="AlphaFoldDB" id="A0A4U0NWP4"/>
<dbReference type="PROSITE" id="PS00705">
    <property type="entry name" value="PROK_CO2_ANHYDRASE_2"/>
    <property type="match status" value="1"/>
</dbReference>
<dbReference type="GO" id="GO:0008270">
    <property type="term" value="F:zinc ion binding"/>
    <property type="evidence" value="ECO:0007669"/>
    <property type="project" value="UniProtKB-UniRule"/>
</dbReference>
<gene>
    <name evidence="10" type="ORF">FCH28_13300</name>
</gene>
<sequence>MASTFRSTSRRPRWARRRASPSQAFDLLPAGDARWVAGRRAPVLGGIEYAVSVLDCPLVVVLGHDSCGAVATTGAALAAGLAGDAAYEKDVAERTKPEYPLRAAASHSPRYRSSPPA</sequence>
<comment type="caution">
    <text evidence="10">The sequence shown here is derived from an EMBL/GenBank/DDBJ whole genome shotgun (WGS) entry which is preliminary data.</text>
</comment>
<comment type="similarity">
    <text evidence="1 8">Belongs to the beta-class carbonic anhydrase family.</text>
</comment>
<dbReference type="InterPro" id="IPR001765">
    <property type="entry name" value="Carbonic_anhydrase"/>
</dbReference>
<dbReference type="Proteomes" id="UP000308697">
    <property type="component" value="Unassembled WGS sequence"/>
</dbReference>
<dbReference type="InterPro" id="IPR036874">
    <property type="entry name" value="Carbonic_anhydrase_sf"/>
</dbReference>
<dbReference type="SUPFAM" id="SSF53056">
    <property type="entry name" value="beta-carbonic anhydrase, cab"/>
    <property type="match status" value="1"/>
</dbReference>
<evidence type="ECO:0000256" key="1">
    <source>
        <dbReference type="ARBA" id="ARBA00006217"/>
    </source>
</evidence>
<accession>A0A4U0NWP4</accession>
<dbReference type="EMBL" id="SUMB01000004">
    <property type="protein sequence ID" value="TJZ54654.1"/>
    <property type="molecule type" value="Genomic_DNA"/>
</dbReference>
<comment type="catalytic activity">
    <reaction evidence="6 8">
        <text>hydrogencarbonate + H(+) = CO2 + H2O</text>
        <dbReference type="Rhea" id="RHEA:10748"/>
        <dbReference type="ChEBI" id="CHEBI:15377"/>
        <dbReference type="ChEBI" id="CHEBI:15378"/>
        <dbReference type="ChEBI" id="CHEBI:16526"/>
        <dbReference type="ChEBI" id="CHEBI:17544"/>
        <dbReference type="EC" id="4.2.1.1"/>
    </reaction>
</comment>
<dbReference type="InterPro" id="IPR015892">
    <property type="entry name" value="Carbonic_anhydrase_CS"/>
</dbReference>
<evidence type="ECO:0000256" key="4">
    <source>
        <dbReference type="ARBA" id="ARBA00023239"/>
    </source>
</evidence>
<evidence type="ECO:0000256" key="7">
    <source>
        <dbReference type="PIRSR" id="PIRSR601765-1"/>
    </source>
</evidence>
<dbReference type="GO" id="GO:0004089">
    <property type="term" value="F:carbonate dehydratase activity"/>
    <property type="evidence" value="ECO:0007669"/>
    <property type="project" value="UniProtKB-UniRule"/>
</dbReference>
<evidence type="ECO:0000256" key="8">
    <source>
        <dbReference type="RuleBase" id="RU003956"/>
    </source>
</evidence>
<comment type="function">
    <text evidence="5">Catalyzes the reversible hydration of carbon dioxide to form bicarbonate.</text>
</comment>
<evidence type="ECO:0000256" key="6">
    <source>
        <dbReference type="ARBA" id="ARBA00048348"/>
    </source>
</evidence>
<dbReference type="EC" id="4.2.1.1" evidence="2 8"/>
<evidence type="ECO:0000256" key="2">
    <source>
        <dbReference type="ARBA" id="ARBA00012925"/>
    </source>
</evidence>
<feature type="binding site" evidence="7">
    <location>
        <position position="64"/>
    </location>
    <ligand>
        <name>Zn(2+)</name>
        <dbReference type="ChEBI" id="CHEBI:29105"/>
    </ligand>
</feature>
<proteinExistence type="inferred from homology"/>
<evidence type="ECO:0000256" key="9">
    <source>
        <dbReference type="SAM" id="MobiDB-lite"/>
    </source>
</evidence>
<dbReference type="OrthoDB" id="9797527at2"/>
<name>A0A4U0NWP4_9ACTN</name>
<keyword evidence="4 8" id="KW-0456">Lyase</keyword>
<feature type="region of interest" description="Disordered" evidence="9">
    <location>
        <begin position="98"/>
        <end position="117"/>
    </location>
</feature>
<evidence type="ECO:0000313" key="11">
    <source>
        <dbReference type="Proteomes" id="UP000308697"/>
    </source>
</evidence>
<reference evidence="10 11" key="1">
    <citation type="submission" date="2019-04" db="EMBL/GenBank/DDBJ databases">
        <title>Streptomyces piniterrae sp. nov., a heliquinomycin-producing actinomycete isolated from rhizosphere soil of Pinus yunnanensis.</title>
        <authorList>
            <person name="Zhuang X."/>
            <person name="Zhao J."/>
        </authorList>
    </citation>
    <scope>NUCLEOTIDE SEQUENCE [LARGE SCALE GENOMIC DNA]</scope>
    <source>
        <strain evidence="11">jys28</strain>
    </source>
</reference>
<keyword evidence="11" id="KW-1185">Reference proteome</keyword>
<dbReference type="Gene3D" id="3.40.1050.10">
    <property type="entry name" value="Carbonic anhydrase"/>
    <property type="match status" value="1"/>
</dbReference>
<evidence type="ECO:0000256" key="5">
    <source>
        <dbReference type="ARBA" id="ARBA00024993"/>
    </source>
</evidence>
<dbReference type="Pfam" id="PF00484">
    <property type="entry name" value="Pro_CA"/>
    <property type="match status" value="1"/>
</dbReference>
<comment type="function">
    <text evidence="8">Reversible hydration of carbon dioxide.</text>
</comment>
<protein>
    <recommendedName>
        <fullName evidence="2 8">Carbonic anhydrase</fullName>
        <ecNumber evidence="2 8">4.2.1.1</ecNumber>
    </recommendedName>
    <alternativeName>
        <fullName evidence="8">Carbonate dehydratase</fullName>
    </alternativeName>
</protein>
<keyword evidence="7" id="KW-0479">Metal-binding</keyword>
<evidence type="ECO:0000256" key="3">
    <source>
        <dbReference type="ARBA" id="ARBA00022833"/>
    </source>
</evidence>
<dbReference type="GO" id="GO:0015976">
    <property type="term" value="P:carbon utilization"/>
    <property type="evidence" value="ECO:0007669"/>
    <property type="project" value="InterPro"/>
</dbReference>
<comment type="cofactor">
    <cofactor evidence="7">
        <name>Zn(2+)</name>
        <dbReference type="ChEBI" id="CHEBI:29105"/>
    </cofactor>
    <text evidence="7">Binds 1 zinc ion per subunit.</text>
</comment>
<feature type="binding site" evidence="7">
    <location>
        <position position="67"/>
    </location>
    <ligand>
        <name>Zn(2+)</name>
        <dbReference type="ChEBI" id="CHEBI:29105"/>
    </ligand>
</feature>
<organism evidence="10 11">
    <name type="scientific">Streptomyces piniterrae</name>
    <dbReference type="NCBI Taxonomy" id="2571125"/>
    <lineage>
        <taxon>Bacteria</taxon>
        <taxon>Bacillati</taxon>
        <taxon>Actinomycetota</taxon>
        <taxon>Actinomycetes</taxon>
        <taxon>Kitasatosporales</taxon>
        <taxon>Streptomycetaceae</taxon>
        <taxon>Streptomyces</taxon>
    </lineage>
</organism>
<evidence type="ECO:0000313" key="10">
    <source>
        <dbReference type="EMBL" id="TJZ54654.1"/>
    </source>
</evidence>